<protein>
    <recommendedName>
        <fullName evidence="4">Lipocalin-like domain-containing protein</fullName>
    </recommendedName>
</protein>
<evidence type="ECO:0000313" key="3">
    <source>
        <dbReference type="Proteomes" id="UP000190897"/>
    </source>
</evidence>
<reference evidence="3" key="1">
    <citation type="submission" date="2017-02" db="EMBL/GenBank/DDBJ databases">
        <authorList>
            <person name="Varghese N."/>
            <person name="Submissions S."/>
        </authorList>
    </citation>
    <scope>NUCLEOTIDE SEQUENCE [LARGE SCALE GENOMIC DNA]</scope>
    <source>
        <strain evidence="3">DSM 22270</strain>
    </source>
</reference>
<keyword evidence="1" id="KW-0732">Signal</keyword>
<dbReference type="RefSeq" id="WP_082214260.1">
    <property type="nucleotide sequence ID" value="NZ_FUZA01000002.1"/>
</dbReference>
<evidence type="ECO:0008006" key="4">
    <source>
        <dbReference type="Google" id="ProtNLM"/>
    </source>
</evidence>
<keyword evidence="3" id="KW-1185">Reference proteome</keyword>
<organism evidence="2 3">
    <name type="scientific">Dyadobacter psychrophilus</name>
    <dbReference type="NCBI Taxonomy" id="651661"/>
    <lineage>
        <taxon>Bacteria</taxon>
        <taxon>Pseudomonadati</taxon>
        <taxon>Bacteroidota</taxon>
        <taxon>Cytophagia</taxon>
        <taxon>Cytophagales</taxon>
        <taxon>Spirosomataceae</taxon>
        <taxon>Dyadobacter</taxon>
    </lineage>
</organism>
<feature type="chain" id="PRO_5013364067" description="Lipocalin-like domain-containing protein" evidence="1">
    <location>
        <begin position="21"/>
        <end position="157"/>
    </location>
</feature>
<dbReference type="Proteomes" id="UP000190897">
    <property type="component" value="Unassembled WGS sequence"/>
</dbReference>
<sequence>MLVKKAALLGLISIFLIQISACKDVADSPADTAALLTAVKQWKIDEIAVNDAVTFKDGKMTQQFGGIDFERYMETVELRKDGTFSGVFKGDTKPFNLKWKQNDKNLTVGAADAAAKGGEWTIDPKDASSDFFTMKTQSTAYDYPRMTNIALKFKAVK</sequence>
<evidence type="ECO:0000313" key="2">
    <source>
        <dbReference type="EMBL" id="SKB72373.1"/>
    </source>
</evidence>
<gene>
    <name evidence="2" type="ORF">SAMN05660293_01704</name>
</gene>
<name>A0A1T5DLJ7_9BACT</name>
<dbReference type="AlphaFoldDB" id="A0A1T5DLJ7"/>
<proteinExistence type="predicted"/>
<evidence type="ECO:0000256" key="1">
    <source>
        <dbReference type="SAM" id="SignalP"/>
    </source>
</evidence>
<dbReference type="EMBL" id="FUZA01000002">
    <property type="protein sequence ID" value="SKB72373.1"/>
    <property type="molecule type" value="Genomic_DNA"/>
</dbReference>
<feature type="signal peptide" evidence="1">
    <location>
        <begin position="1"/>
        <end position="20"/>
    </location>
</feature>
<dbReference type="STRING" id="651661.SAMN05660293_01704"/>
<accession>A0A1T5DLJ7</accession>